<reference evidence="8" key="1">
    <citation type="submission" date="2015-09" db="EMBL/GenBank/DDBJ databases">
        <authorList>
            <person name="Bertelli C."/>
        </authorList>
    </citation>
    <scope>NUCLEOTIDE SEQUENCE [LARGE SCALE GENOMIC DNA]</scope>
    <source>
        <strain evidence="8">KNic</strain>
    </source>
</reference>
<keyword evidence="5 6" id="KW-0472">Membrane</keyword>
<dbReference type="GO" id="GO:0005886">
    <property type="term" value="C:plasma membrane"/>
    <property type="evidence" value="ECO:0007669"/>
    <property type="project" value="UniProtKB-SubCell"/>
</dbReference>
<evidence type="ECO:0000313" key="7">
    <source>
        <dbReference type="EMBL" id="CUI17642.1"/>
    </source>
</evidence>
<sequence length="161" mass="18066">MTKHHTNFPLEVDSRLVRGLQVLILISIKLLACLMALVIIWSVIDVTYIIYQKALNPPFLLVNIEEVLTTFGAFLVVLIAIEIFLNIILYLRKDMSHLRLVVATALMAIARKVIILDYKETSPAHLWGIAGVIAALGLAYWLIHYTDQSQIDVDSSGERPA</sequence>
<keyword evidence="2" id="KW-1003">Cell membrane</keyword>
<dbReference type="AlphaFoldDB" id="A0A0U5JFN1"/>
<evidence type="ECO:0000256" key="6">
    <source>
        <dbReference type="SAM" id="Phobius"/>
    </source>
</evidence>
<proteinExistence type="predicted"/>
<name>A0A0U5JFN1_9BACT</name>
<dbReference type="Pfam" id="PF06146">
    <property type="entry name" value="PsiE"/>
    <property type="match status" value="1"/>
</dbReference>
<dbReference type="STRING" id="389348.PNK_2038"/>
<accession>A0A0U5JFN1</accession>
<evidence type="ECO:0000256" key="1">
    <source>
        <dbReference type="ARBA" id="ARBA00004651"/>
    </source>
</evidence>
<feature type="transmembrane region" description="Helical" evidence="6">
    <location>
        <begin position="98"/>
        <end position="118"/>
    </location>
</feature>
<feature type="transmembrane region" description="Helical" evidence="6">
    <location>
        <begin position="20"/>
        <end position="51"/>
    </location>
</feature>
<comment type="subcellular location">
    <subcellularLocation>
        <location evidence="1">Cell membrane</location>
        <topology evidence="1">Multi-pass membrane protein</topology>
    </subcellularLocation>
</comment>
<dbReference type="EMBL" id="LN879502">
    <property type="protein sequence ID" value="CUI17642.1"/>
    <property type="molecule type" value="Genomic_DNA"/>
</dbReference>
<evidence type="ECO:0000256" key="2">
    <source>
        <dbReference type="ARBA" id="ARBA00022475"/>
    </source>
</evidence>
<evidence type="ECO:0000256" key="4">
    <source>
        <dbReference type="ARBA" id="ARBA00022989"/>
    </source>
</evidence>
<feature type="transmembrane region" description="Helical" evidence="6">
    <location>
        <begin position="71"/>
        <end position="91"/>
    </location>
</feature>
<evidence type="ECO:0000256" key="3">
    <source>
        <dbReference type="ARBA" id="ARBA00022692"/>
    </source>
</evidence>
<dbReference type="InterPro" id="IPR020948">
    <property type="entry name" value="P_starv_induced_PsiE-like"/>
</dbReference>
<protein>
    <submittedName>
        <fullName evidence="7">Conserved putative membrane protein</fullName>
    </submittedName>
</protein>
<keyword evidence="4 6" id="KW-1133">Transmembrane helix</keyword>
<keyword evidence="8" id="KW-1185">Reference proteome</keyword>
<feature type="transmembrane region" description="Helical" evidence="6">
    <location>
        <begin position="124"/>
        <end position="143"/>
    </location>
</feature>
<dbReference type="PATRIC" id="fig|389348.3.peg.2291"/>
<dbReference type="InParanoid" id="A0A0U5JFN1"/>
<evidence type="ECO:0000313" key="8">
    <source>
        <dbReference type="Proteomes" id="UP000069902"/>
    </source>
</evidence>
<gene>
    <name evidence="7" type="ORF">PNK_2038</name>
</gene>
<dbReference type="KEGG" id="pnl:PNK_2038"/>
<organism evidence="7 8">
    <name type="scientific">Candidatus Protochlamydia naegleriophila</name>
    <dbReference type="NCBI Taxonomy" id="389348"/>
    <lineage>
        <taxon>Bacteria</taxon>
        <taxon>Pseudomonadati</taxon>
        <taxon>Chlamydiota</taxon>
        <taxon>Chlamydiia</taxon>
        <taxon>Parachlamydiales</taxon>
        <taxon>Parachlamydiaceae</taxon>
        <taxon>Candidatus Protochlamydia</taxon>
    </lineage>
</organism>
<dbReference type="Proteomes" id="UP000069902">
    <property type="component" value="Chromosome cPNK"/>
</dbReference>
<evidence type="ECO:0000256" key="5">
    <source>
        <dbReference type="ARBA" id="ARBA00023136"/>
    </source>
</evidence>
<keyword evidence="3 6" id="KW-0812">Transmembrane</keyword>